<dbReference type="PIRSF" id="PIRSF033924">
    <property type="entry name" value="UCP033924"/>
    <property type="match status" value="1"/>
</dbReference>
<sequence>MTFSLLTRWYKDIVSFIFLLFVTINAANAHSQPIEPNEPHYSLQEIIDSGHVFFGKTTSGIAVAIQNIFSQYGYPTAYILGEEASGSFFAGLTYGEGKIFTKNYGQHKVFWQGPSLGWDFGGQGSRLMILVYDLNNINNLWGRYGGISGSAYLIAGVGFHVLKRNNILLIPVRAGIGARLGVNIGYLKLTPKPTWNPF</sequence>
<keyword evidence="2" id="KW-1185">Reference proteome</keyword>
<proteinExistence type="predicted"/>
<dbReference type="EMBL" id="JBEPLT010000010">
    <property type="protein sequence ID" value="MET3560427.1"/>
    <property type="molecule type" value="Genomic_DNA"/>
</dbReference>
<protein>
    <recommendedName>
        <fullName evidence="3">DUF1134 domain-containing protein</fullName>
    </recommendedName>
</protein>
<evidence type="ECO:0008006" key="3">
    <source>
        <dbReference type="Google" id="ProtNLM"/>
    </source>
</evidence>
<dbReference type="RefSeq" id="WP_354186805.1">
    <property type="nucleotide sequence ID" value="NZ_JBEPLT010000010.1"/>
</dbReference>
<gene>
    <name evidence="1" type="ORF">ABID39_001124</name>
</gene>
<dbReference type="InterPro" id="IPR008325">
    <property type="entry name" value="EipA-like"/>
</dbReference>
<comment type="caution">
    <text evidence="1">The sequence shown here is derived from an EMBL/GenBank/DDBJ whole genome shotgun (WGS) entry which is preliminary data.</text>
</comment>
<name>A0ABV2FPI8_9HYPH</name>
<organism evidence="1 2">
    <name type="scientific">Bartonella japonica</name>
    <dbReference type="NCBI Taxonomy" id="357761"/>
    <lineage>
        <taxon>Bacteria</taxon>
        <taxon>Pseudomonadati</taxon>
        <taxon>Pseudomonadota</taxon>
        <taxon>Alphaproteobacteria</taxon>
        <taxon>Hyphomicrobiales</taxon>
        <taxon>Bartonellaceae</taxon>
        <taxon>Bartonella</taxon>
    </lineage>
</organism>
<dbReference type="Proteomes" id="UP001549112">
    <property type="component" value="Unassembled WGS sequence"/>
</dbReference>
<accession>A0ABV2FPI8</accession>
<evidence type="ECO:0000313" key="1">
    <source>
        <dbReference type="EMBL" id="MET3560427.1"/>
    </source>
</evidence>
<dbReference type="Pfam" id="PF06577">
    <property type="entry name" value="EipA"/>
    <property type="match status" value="1"/>
</dbReference>
<evidence type="ECO:0000313" key="2">
    <source>
        <dbReference type="Proteomes" id="UP001549112"/>
    </source>
</evidence>
<reference evidence="1 2" key="1">
    <citation type="submission" date="2024-06" db="EMBL/GenBank/DDBJ databases">
        <title>Genomic Encyclopedia of Type Strains, Phase IV (KMG-IV): sequencing the most valuable type-strain genomes for metagenomic binning, comparative biology and taxonomic classification.</title>
        <authorList>
            <person name="Goeker M."/>
        </authorList>
    </citation>
    <scope>NUCLEOTIDE SEQUENCE [LARGE SCALE GENOMIC DNA]</scope>
    <source>
        <strain evidence="1 2">DSM 23650</strain>
    </source>
</reference>